<dbReference type="GO" id="GO:0016491">
    <property type="term" value="F:oxidoreductase activity"/>
    <property type="evidence" value="ECO:0007669"/>
    <property type="project" value="UniProtKB-KW"/>
</dbReference>
<dbReference type="InterPro" id="IPR016166">
    <property type="entry name" value="FAD-bd_PCMH"/>
</dbReference>
<evidence type="ECO:0000256" key="1">
    <source>
        <dbReference type="ARBA" id="ARBA00001974"/>
    </source>
</evidence>
<dbReference type="AlphaFoldDB" id="A0A931IA13"/>
<comment type="similarity">
    <text evidence="2">Belongs to the oxygen-dependent FAD-linked oxidoreductase family.</text>
</comment>
<organism evidence="7 8">
    <name type="scientific">Nocardia bovistercoris</name>
    <dbReference type="NCBI Taxonomy" id="2785916"/>
    <lineage>
        <taxon>Bacteria</taxon>
        <taxon>Bacillati</taxon>
        <taxon>Actinomycetota</taxon>
        <taxon>Actinomycetes</taxon>
        <taxon>Mycobacteriales</taxon>
        <taxon>Nocardiaceae</taxon>
        <taxon>Nocardia</taxon>
    </lineage>
</organism>
<evidence type="ECO:0000256" key="5">
    <source>
        <dbReference type="ARBA" id="ARBA00023002"/>
    </source>
</evidence>
<dbReference type="Gene3D" id="3.40.462.20">
    <property type="match status" value="1"/>
</dbReference>
<evidence type="ECO:0000256" key="3">
    <source>
        <dbReference type="ARBA" id="ARBA00022630"/>
    </source>
</evidence>
<comment type="cofactor">
    <cofactor evidence="1">
        <name>FAD</name>
        <dbReference type="ChEBI" id="CHEBI:57692"/>
    </cofactor>
</comment>
<gene>
    <name evidence="7" type="ORF">IT779_09055</name>
</gene>
<comment type="caution">
    <text evidence="7">The sequence shown here is derived from an EMBL/GenBank/DDBJ whole genome shotgun (WGS) entry which is preliminary data.</text>
</comment>
<dbReference type="PANTHER" id="PTHR42973">
    <property type="entry name" value="BINDING OXIDOREDUCTASE, PUTATIVE (AFU_ORTHOLOGUE AFUA_1G17690)-RELATED"/>
    <property type="match status" value="1"/>
</dbReference>
<keyword evidence="8" id="KW-1185">Reference proteome</keyword>
<evidence type="ECO:0000256" key="2">
    <source>
        <dbReference type="ARBA" id="ARBA00005466"/>
    </source>
</evidence>
<evidence type="ECO:0000256" key="4">
    <source>
        <dbReference type="ARBA" id="ARBA00022827"/>
    </source>
</evidence>
<keyword evidence="4" id="KW-0274">FAD</keyword>
<dbReference type="Gene3D" id="3.30.43.10">
    <property type="entry name" value="Uridine Diphospho-n-acetylenolpyruvylglucosamine Reductase, domain 2"/>
    <property type="match status" value="1"/>
</dbReference>
<dbReference type="InterPro" id="IPR006094">
    <property type="entry name" value="Oxid_FAD_bind_N"/>
</dbReference>
<dbReference type="InterPro" id="IPR016169">
    <property type="entry name" value="FAD-bd_PCMH_sub2"/>
</dbReference>
<dbReference type="GO" id="GO:0071949">
    <property type="term" value="F:FAD binding"/>
    <property type="evidence" value="ECO:0007669"/>
    <property type="project" value="InterPro"/>
</dbReference>
<dbReference type="EMBL" id="JADMLG010000003">
    <property type="protein sequence ID" value="MBH0776432.1"/>
    <property type="molecule type" value="Genomic_DNA"/>
</dbReference>
<accession>A0A931IA13</accession>
<protein>
    <submittedName>
        <fullName evidence="7">FAD-binding oxidoreductase</fullName>
    </submittedName>
</protein>
<dbReference type="InterPro" id="IPR016167">
    <property type="entry name" value="FAD-bd_PCMH_sub1"/>
</dbReference>
<keyword evidence="3" id="KW-0285">Flavoprotein</keyword>
<dbReference type="PROSITE" id="PS51387">
    <property type="entry name" value="FAD_PCMH"/>
    <property type="match status" value="1"/>
</dbReference>
<feature type="domain" description="FAD-binding PCMH-type" evidence="6">
    <location>
        <begin position="35"/>
        <end position="207"/>
    </location>
</feature>
<evidence type="ECO:0000313" key="8">
    <source>
        <dbReference type="Proteomes" id="UP000655751"/>
    </source>
</evidence>
<dbReference type="InterPro" id="IPR036318">
    <property type="entry name" value="FAD-bd_PCMH-like_sf"/>
</dbReference>
<name>A0A931IA13_9NOCA</name>
<dbReference type="InterPro" id="IPR050416">
    <property type="entry name" value="FAD-linked_Oxidoreductase"/>
</dbReference>
<dbReference type="RefSeq" id="WP_196148771.1">
    <property type="nucleotide sequence ID" value="NZ_JADMLG010000003.1"/>
</dbReference>
<keyword evidence="5" id="KW-0560">Oxidoreductase</keyword>
<dbReference type="Gene3D" id="3.30.465.10">
    <property type="match status" value="1"/>
</dbReference>
<evidence type="ECO:0000259" key="6">
    <source>
        <dbReference type="PROSITE" id="PS51387"/>
    </source>
</evidence>
<reference evidence="7" key="1">
    <citation type="submission" date="2020-11" db="EMBL/GenBank/DDBJ databases">
        <title>Nocardia NEAU-351.nov., a novel actinomycete isolated from the cow dung.</title>
        <authorList>
            <person name="Zhang X."/>
        </authorList>
    </citation>
    <scope>NUCLEOTIDE SEQUENCE</scope>
    <source>
        <strain evidence="7">NEAU-351</strain>
    </source>
</reference>
<dbReference type="PANTHER" id="PTHR42973:SF39">
    <property type="entry name" value="FAD-BINDING PCMH-TYPE DOMAIN-CONTAINING PROTEIN"/>
    <property type="match status" value="1"/>
</dbReference>
<dbReference type="SUPFAM" id="SSF56176">
    <property type="entry name" value="FAD-binding/transporter-associated domain-like"/>
    <property type="match status" value="1"/>
</dbReference>
<proteinExistence type="inferred from homology"/>
<evidence type="ECO:0000313" key="7">
    <source>
        <dbReference type="EMBL" id="MBH0776432.1"/>
    </source>
</evidence>
<sequence length="453" mass="47418">MTTSRALADLRAHCELHLPGDDGYDAARTPWNVAVDQRPAAVAVPRTAAEVAALVRAAVAEGLRVAPQNTGHGAGALGEHTFDDVVLLRLSEFTGVTVDPVARTATVAGGTRWHEVVTAAAAHGLTAAHGSAPDVAVAGYLLGGGLSFYGRRHGVAANAIRALEVVLGDGSLVRATAQEHPDLFWAIRGGGANLGIVVSFEIDLLPYSDIFAGMLLWDRARAADVVPAWVEWSRTAPESATTSLRIMSFPPLPELPPFLSGRDLVIIDGAILEDDATAAELLTPLRALAPELDTFARIPAPGLLAVHMDPPTPTPTVADHSVLGDLDAAAVAAFLAMVGDGTTSGLMFAELRHLGGAFTRPAESGGALSHIPGEYGLFCLAVAPTPQAAVAGKAAAFAVVRALSPWSRPNLIPTFTEHRVDTGRFYDGEDWAHLCRIRDHYAPTPTLVANHPL</sequence>
<dbReference type="Pfam" id="PF01565">
    <property type="entry name" value="FAD_binding_4"/>
    <property type="match status" value="1"/>
</dbReference>
<dbReference type="Proteomes" id="UP000655751">
    <property type="component" value="Unassembled WGS sequence"/>
</dbReference>